<protein>
    <recommendedName>
        <fullName evidence="3">Flagellar biosynthetic protein FlhB</fullName>
    </recommendedName>
</protein>
<comment type="function">
    <text evidence="9">Required for formation of the rod structure in the basal body of the flagellar apparatus. Together with FliI and FliH, may constitute the export apparatus of flagellin.</text>
</comment>
<dbReference type="OrthoDB" id="9807950at2"/>
<proteinExistence type="inferred from homology"/>
<keyword evidence="8" id="KW-0813">Transport</keyword>
<dbReference type="GO" id="GO:0005886">
    <property type="term" value="C:plasma membrane"/>
    <property type="evidence" value="ECO:0007669"/>
    <property type="project" value="UniProtKB-SubCell"/>
</dbReference>
<keyword evidence="8" id="KW-1006">Bacterial flagellum protein export</keyword>
<dbReference type="InterPro" id="IPR006307">
    <property type="entry name" value="BsaZ-like"/>
</dbReference>
<dbReference type="Pfam" id="PF01312">
    <property type="entry name" value="Bac_export_2"/>
    <property type="match status" value="1"/>
</dbReference>
<dbReference type="PRINTS" id="PR00950">
    <property type="entry name" value="TYPE3IMSPROT"/>
</dbReference>
<organism evidence="11 12">
    <name type="scientific">Xanthomonas hyacinthi</name>
    <dbReference type="NCBI Taxonomy" id="56455"/>
    <lineage>
        <taxon>Bacteria</taxon>
        <taxon>Pseudomonadati</taxon>
        <taxon>Pseudomonadota</taxon>
        <taxon>Gammaproteobacteria</taxon>
        <taxon>Lysobacterales</taxon>
        <taxon>Lysobacteraceae</taxon>
        <taxon>Xanthomonas</taxon>
    </lineage>
</organism>
<feature type="transmembrane region" description="Helical" evidence="10">
    <location>
        <begin position="146"/>
        <end position="170"/>
    </location>
</feature>
<keyword evidence="4" id="KW-1003">Cell membrane</keyword>
<evidence type="ECO:0000313" key="11">
    <source>
        <dbReference type="EMBL" id="PPU95662.1"/>
    </source>
</evidence>
<evidence type="ECO:0000256" key="10">
    <source>
        <dbReference type="SAM" id="Phobius"/>
    </source>
</evidence>
<keyword evidence="12" id="KW-1185">Reference proteome</keyword>
<comment type="similarity">
    <text evidence="2">Belongs to the type III secretion exporter family.</text>
</comment>
<dbReference type="AlphaFoldDB" id="A0A2S7ERD7"/>
<accession>A0A2S7ERD7</accession>
<comment type="caution">
    <text evidence="11">The sequence shown here is derived from an EMBL/GenBank/DDBJ whole genome shotgun (WGS) entry which is preliminary data.</text>
</comment>
<dbReference type="GO" id="GO:0009306">
    <property type="term" value="P:protein secretion"/>
    <property type="evidence" value="ECO:0007669"/>
    <property type="project" value="InterPro"/>
</dbReference>
<keyword evidence="8" id="KW-0653">Protein transport</keyword>
<dbReference type="EMBL" id="MDEG01000024">
    <property type="protein sequence ID" value="PPU95662.1"/>
    <property type="molecule type" value="Genomic_DNA"/>
</dbReference>
<reference evidence="12" key="1">
    <citation type="submission" date="2016-08" db="EMBL/GenBank/DDBJ databases">
        <authorList>
            <person name="Merda D."/>
            <person name="Briand M."/>
            <person name="Taghouti G."/>
            <person name="Carrere S."/>
            <person name="Gouzy J."/>
            <person name="Portier P."/>
            <person name="Jacques M.-A."/>
            <person name="Fischer-Le Saux M."/>
        </authorList>
    </citation>
    <scope>NUCLEOTIDE SEQUENCE [LARGE SCALE GENOMIC DNA]</scope>
    <source>
        <strain evidence="12">CFBP1156</strain>
    </source>
</reference>
<evidence type="ECO:0000256" key="3">
    <source>
        <dbReference type="ARBA" id="ARBA00021622"/>
    </source>
</evidence>
<dbReference type="InterPro" id="IPR006135">
    <property type="entry name" value="T3SS_substrate_exporter"/>
</dbReference>
<keyword evidence="5 10" id="KW-0812">Transmembrane</keyword>
<evidence type="ECO:0000256" key="8">
    <source>
        <dbReference type="ARBA" id="ARBA00023225"/>
    </source>
</evidence>
<comment type="subcellular location">
    <subcellularLocation>
        <location evidence="1">Cell membrane</location>
        <topology evidence="1">Multi-pass membrane protein</topology>
    </subcellularLocation>
</comment>
<evidence type="ECO:0000313" key="12">
    <source>
        <dbReference type="Proteomes" id="UP000238261"/>
    </source>
</evidence>
<evidence type="ECO:0000256" key="6">
    <source>
        <dbReference type="ARBA" id="ARBA00022989"/>
    </source>
</evidence>
<dbReference type="NCBIfam" id="TIGR01404">
    <property type="entry name" value="FlhB_rel_III"/>
    <property type="match status" value="1"/>
</dbReference>
<sequence>MSEKTEEPTEKKLQDARQDGELPFSQDVGIAAGMICAVLAMQVSADSLGAHLRALLHLAMDMGNSRDDTVLRQSMQRMAIEGAWLTLPLMLAIVAGPLFVGLLQTRFNLSFKKLQPKLDSLNPVSGIKRTFSARTLIDLLKMLVKALLIGAVLWKGVAWLMPLLLGTAYLPLLDIAQIGWSVLIRLFGITCIVLLVIGGIDLGLQHWLFIRDHRMSKDEIKREYKDSEGNPEMKGQRKQFAHEVLFSDPRERLPKAKALVVNPTHYAVAIAYQPEFGVPQVVAKGEDEGALALREAALAQGLPIIANPPLARALYKVELDAAIPGELFAVVAAILRWVDGLVGESPEAASDSADGLGAGACD</sequence>
<dbReference type="SUPFAM" id="SSF160544">
    <property type="entry name" value="EscU C-terminal domain-like"/>
    <property type="match status" value="1"/>
</dbReference>
<evidence type="ECO:0000256" key="2">
    <source>
        <dbReference type="ARBA" id="ARBA00010690"/>
    </source>
</evidence>
<feature type="transmembrane region" description="Helical" evidence="10">
    <location>
        <begin position="82"/>
        <end position="103"/>
    </location>
</feature>
<dbReference type="Proteomes" id="UP000238261">
    <property type="component" value="Unassembled WGS sequence"/>
</dbReference>
<evidence type="ECO:0000256" key="4">
    <source>
        <dbReference type="ARBA" id="ARBA00022475"/>
    </source>
</evidence>
<gene>
    <name evidence="11" type="ORF">XhyaCFBP1156_17930</name>
</gene>
<keyword evidence="7 10" id="KW-0472">Membrane</keyword>
<evidence type="ECO:0000256" key="9">
    <source>
        <dbReference type="ARBA" id="ARBA00025078"/>
    </source>
</evidence>
<evidence type="ECO:0000256" key="1">
    <source>
        <dbReference type="ARBA" id="ARBA00004651"/>
    </source>
</evidence>
<dbReference type="InterPro" id="IPR029025">
    <property type="entry name" value="T3SS_substrate_exporter_C"/>
</dbReference>
<name>A0A2S7ERD7_9XANT</name>
<evidence type="ECO:0000256" key="7">
    <source>
        <dbReference type="ARBA" id="ARBA00023136"/>
    </source>
</evidence>
<dbReference type="PANTHER" id="PTHR30531">
    <property type="entry name" value="FLAGELLAR BIOSYNTHETIC PROTEIN FLHB"/>
    <property type="match status" value="1"/>
</dbReference>
<dbReference type="RefSeq" id="WP_046979633.1">
    <property type="nucleotide sequence ID" value="NZ_CP043476.1"/>
</dbReference>
<dbReference type="PANTHER" id="PTHR30531:SF12">
    <property type="entry name" value="FLAGELLAR BIOSYNTHETIC PROTEIN FLHB"/>
    <property type="match status" value="1"/>
</dbReference>
<keyword evidence="6 10" id="KW-1133">Transmembrane helix</keyword>
<dbReference type="Gene3D" id="3.40.1690.10">
    <property type="entry name" value="secretion proteins EscU"/>
    <property type="match status" value="1"/>
</dbReference>
<evidence type="ECO:0000256" key="5">
    <source>
        <dbReference type="ARBA" id="ARBA00022692"/>
    </source>
</evidence>
<feature type="transmembrane region" description="Helical" evidence="10">
    <location>
        <begin position="182"/>
        <end position="204"/>
    </location>
</feature>